<dbReference type="PANTHER" id="PTHR19278:SF9">
    <property type="entry name" value="URIDINE 5'-MONOPHOSPHATE SYNTHASE"/>
    <property type="match status" value="1"/>
</dbReference>
<dbReference type="SUPFAM" id="SSF53271">
    <property type="entry name" value="PRTase-like"/>
    <property type="match status" value="1"/>
</dbReference>
<dbReference type="InterPro" id="IPR023031">
    <property type="entry name" value="OPRT"/>
</dbReference>
<accession>A0A0B5IW17</accession>
<dbReference type="GO" id="GO:0004588">
    <property type="term" value="F:orotate phosphoribosyltransferase activity"/>
    <property type="evidence" value="ECO:0007669"/>
    <property type="project" value="UniProtKB-EC"/>
</dbReference>
<dbReference type="UniPathway" id="UPA00070">
    <property type="reaction ID" value="UER00119"/>
</dbReference>
<dbReference type="KEGG" id="vg:23461780"/>
<evidence type="ECO:0000256" key="2">
    <source>
        <dbReference type="ARBA" id="ARBA00011971"/>
    </source>
</evidence>
<dbReference type="Gene3D" id="3.40.50.2020">
    <property type="match status" value="1"/>
</dbReference>
<dbReference type="CDD" id="cd06223">
    <property type="entry name" value="PRTases_typeI"/>
    <property type="match status" value="1"/>
</dbReference>
<name>A0A0B5IW17_9VIRU</name>
<evidence type="ECO:0000256" key="4">
    <source>
        <dbReference type="ARBA" id="ARBA00022679"/>
    </source>
</evidence>
<evidence type="ECO:0000259" key="6">
    <source>
        <dbReference type="Pfam" id="PF00156"/>
    </source>
</evidence>
<comment type="pathway">
    <text evidence="1">Pyrimidine metabolism; UMP biosynthesis via de novo pathway; UMP from orotate: step 1/2.</text>
</comment>
<dbReference type="EMBL" id="KP136319">
    <property type="protein sequence ID" value="AJF96863.1"/>
    <property type="molecule type" value="Genomic_DNA"/>
</dbReference>
<evidence type="ECO:0000256" key="5">
    <source>
        <dbReference type="ARBA" id="ARBA00022975"/>
    </source>
</evidence>
<dbReference type="GO" id="GO:0019856">
    <property type="term" value="P:pyrimidine nucleobase biosynthetic process"/>
    <property type="evidence" value="ECO:0007669"/>
    <property type="project" value="TreeGrafter"/>
</dbReference>
<dbReference type="HAMAP" id="MF_01208">
    <property type="entry name" value="PyrE"/>
    <property type="match status" value="1"/>
</dbReference>
<protein>
    <recommendedName>
        <fullName evidence="2">orotate phosphoribosyltransferase</fullName>
        <ecNumber evidence="2">2.4.2.10</ecNumber>
    </recommendedName>
</protein>
<dbReference type="GO" id="GO:0044205">
    <property type="term" value="P:'de novo' UMP biosynthetic process"/>
    <property type="evidence" value="ECO:0007669"/>
    <property type="project" value="UniProtKB-UniPathway"/>
</dbReference>
<organism evidence="7 8">
    <name type="scientific">Pandoravirus inopinatum</name>
    <dbReference type="NCBI Taxonomy" id="1605721"/>
    <lineage>
        <taxon>Viruses</taxon>
        <taxon>Pandoravirus</taxon>
    </lineage>
</organism>
<dbReference type="Proteomes" id="UP000202511">
    <property type="component" value="Segment"/>
</dbReference>
<feature type="domain" description="Phosphoribosyltransferase" evidence="6">
    <location>
        <begin position="94"/>
        <end position="197"/>
    </location>
</feature>
<dbReference type="InterPro" id="IPR029057">
    <property type="entry name" value="PRTase-like"/>
</dbReference>
<sequence length="256" mass="26646">MGDMSTTQSPIASETLPTAGQDNKVVLRWGSADATSRRGTAETLADHLVRTRAIQLRPRDFFVFPDFTTPAYCDLRLALGDADARRAITDALATAVCGRFLAGTDTDVDAVPITIVGVATGGIAYATGVADRLGLPLAYVRAAPKDHGKGKRVEGGLAAGGRCVIIDDVLGTGAAALNAVQALKDHGAHVLGVCTIFSYDFDTLLGNVAAAGVPYVRLVDFATTIDRAQAAGTIDPAGGDIVRAWYTPKSTWRSSA</sequence>
<keyword evidence="3 7" id="KW-0328">Glycosyltransferase</keyword>
<dbReference type="RefSeq" id="YP_009119098.1">
    <property type="nucleotide sequence ID" value="NC_026440.1"/>
</dbReference>
<keyword evidence="5" id="KW-0665">Pyrimidine biosynthesis</keyword>
<dbReference type="EC" id="2.4.2.10" evidence="2"/>
<reference evidence="7 8" key="1">
    <citation type="journal article" date="2015" name="Parasitol. Res.">
        <title>Viruses in close associations with free-living amoebae.</title>
        <authorList>
            <person name="Scheid P."/>
        </authorList>
    </citation>
    <scope>NUCLEOTIDE SEQUENCE [LARGE SCALE GENOMIC DNA]</scope>
    <source>
        <strain evidence="7">KlaHel</strain>
    </source>
</reference>
<keyword evidence="4 7" id="KW-0808">Transferase</keyword>
<dbReference type="PANTHER" id="PTHR19278">
    <property type="entry name" value="OROTATE PHOSPHORIBOSYLTRANSFERASE"/>
    <property type="match status" value="1"/>
</dbReference>
<proteinExistence type="inferred from homology"/>
<evidence type="ECO:0000256" key="1">
    <source>
        <dbReference type="ARBA" id="ARBA00004889"/>
    </source>
</evidence>
<evidence type="ECO:0000313" key="8">
    <source>
        <dbReference type="Proteomes" id="UP000202511"/>
    </source>
</evidence>
<dbReference type="InterPro" id="IPR000836">
    <property type="entry name" value="PRTase_dom"/>
</dbReference>
<evidence type="ECO:0000256" key="3">
    <source>
        <dbReference type="ARBA" id="ARBA00022676"/>
    </source>
</evidence>
<dbReference type="Pfam" id="PF00156">
    <property type="entry name" value="Pribosyltran"/>
    <property type="match status" value="1"/>
</dbReference>
<evidence type="ECO:0000313" key="7">
    <source>
        <dbReference type="EMBL" id="AJF96863.1"/>
    </source>
</evidence>
<dbReference type="GeneID" id="23461780"/>